<keyword evidence="1" id="KW-0472">Membrane</keyword>
<sequence>MTLTLHPCAQTQFLTAFYCIYCHLTWRCSLLILINMGLGLIQRYVFPLLTFLFFCSPFFSASGKSIFC</sequence>
<comment type="caution">
    <text evidence="2">The sequence shown here is derived from an EMBL/GenBank/DDBJ whole genome shotgun (WGS) entry which is preliminary data.</text>
</comment>
<reference evidence="2 3" key="1">
    <citation type="submission" date="2016-07" db="EMBL/GenBank/DDBJ databases">
        <title>Pervasive Adenine N6-methylation of Active Genes in Fungi.</title>
        <authorList>
            <consortium name="DOE Joint Genome Institute"/>
            <person name="Mondo S.J."/>
            <person name="Dannebaum R.O."/>
            <person name="Kuo R.C."/>
            <person name="Labutti K."/>
            <person name="Haridas S."/>
            <person name="Kuo A."/>
            <person name="Salamov A."/>
            <person name="Ahrendt S.R."/>
            <person name="Lipzen A."/>
            <person name="Sullivan W."/>
            <person name="Andreopoulos W.B."/>
            <person name="Clum A."/>
            <person name="Lindquist E."/>
            <person name="Daum C."/>
            <person name="Ramamoorthy G.K."/>
            <person name="Gryganskyi A."/>
            <person name="Culley D."/>
            <person name="Magnuson J.K."/>
            <person name="James T.Y."/>
            <person name="O'Malley M.A."/>
            <person name="Stajich J.E."/>
            <person name="Spatafora J.W."/>
            <person name="Visel A."/>
            <person name="Grigoriev I.V."/>
        </authorList>
    </citation>
    <scope>NUCLEOTIDE SEQUENCE [LARGE SCALE GENOMIC DNA]</scope>
    <source>
        <strain evidence="2 3">NRRL 3116</strain>
    </source>
</reference>
<dbReference type="EMBL" id="MCFF01000002">
    <property type="protein sequence ID" value="ORZ28209.1"/>
    <property type="molecule type" value="Genomic_DNA"/>
</dbReference>
<dbReference type="InParanoid" id="A0A1Y2H0X8"/>
<dbReference type="Proteomes" id="UP000193648">
    <property type="component" value="Unassembled WGS sequence"/>
</dbReference>
<evidence type="ECO:0000256" key="1">
    <source>
        <dbReference type="SAM" id="Phobius"/>
    </source>
</evidence>
<name>A0A1Y2H0X8_9FUNG</name>
<dbReference type="AlphaFoldDB" id="A0A1Y2H0X8"/>
<dbReference type="GeneID" id="33564447"/>
<organism evidence="2 3">
    <name type="scientific">Lobosporangium transversale</name>
    <dbReference type="NCBI Taxonomy" id="64571"/>
    <lineage>
        <taxon>Eukaryota</taxon>
        <taxon>Fungi</taxon>
        <taxon>Fungi incertae sedis</taxon>
        <taxon>Mucoromycota</taxon>
        <taxon>Mortierellomycotina</taxon>
        <taxon>Mortierellomycetes</taxon>
        <taxon>Mortierellales</taxon>
        <taxon>Mortierellaceae</taxon>
        <taxon>Lobosporangium</taxon>
    </lineage>
</organism>
<evidence type="ECO:0000313" key="2">
    <source>
        <dbReference type="EMBL" id="ORZ28209.1"/>
    </source>
</evidence>
<feature type="transmembrane region" description="Helical" evidence="1">
    <location>
        <begin position="46"/>
        <end position="67"/>
    </location>
</feature>
<keyword evidence="1" id="KW-1133">Transmembrane helix</keyword>
<evidence type="ECO:0000313" key="3">
    <source>
        <dbReference type="Proteomes" id="UP000193648"/>
    </source>
</evidence>
<proteinExistence type="predicted"/>
<protein>
    <submittedName>
        <fullName evidence="2">Uncharacterized protein</fullName>
    </submittedName>
</protein>
<accession>A0A1Y2H0X8</accession>
<gene>
    <name evidence="2" type="ORF">BCR41DRAFT_344843</name>
</gene>
<keyword evidence="3" id="KW-1185">Reference proteome</keyword>
<keyword evidence="1" id="KW-0812">Transmembrane</keyword>
<dbReference type="RefSeq" id="XP_021885894.1">
    <property type="nucleotide sequence ID" value="XM_022022603.1"/>
</dbReference>
<feature type="transmembrane region" description="Helical" evidence="1">
    <location>
        <begin position="12"/>
        <end position="34"/>
    </location>
</feature>